<evidence type="ECO:0000256" key="2">
    <source>
        <dbReference type="SAM" id="Phobius"/>
    </source>
</evidence>
<keyword evidence="4" id="KW-1185">Reference proteome</keyword>
<dbReference type="Proteomes" id="UP000799118">
    <property type="component" value="Unassembled WGS sequence"/>
</dbReference>
<evidence type="ECO:0000256" key="1">
    <source>
        <dbReference type="SAM" id="MobiDB-lite"/>
    </source>
</evidence>
<name>A0A6A4I317_9AGAR</name>
<sequence length="428" mass="47068">MEHTLQITPSETIVGATGPYTSSIVDLATIKIFIAFQMFGGIGMLILLSSASLSRTKTVQQLLFKGASTSNFSIGPINRSRTWYSFCISWIISCFSYCLLFFAREQFNQNEEPTYGVCMIQAALIYSSSPLTGATSFALFLDVWWMLHASMLGKKFGGSALMTTLLVAPYAFWVILTIGFLVAGGANPQTVQRDLAVDPYCVLSHPVPSLIVCSLTLVFGLAVLVMLLILAVDMHRMRIQNSFNSSRSKFELRTAGDHENDNRSGYGRTRAQMLALIVRLITFGVLGVIVVSISTVFVFNRATGMGPDLMFAVADLTMAGLPSAGVVIFGTQMDFLQLWFCLIQWPLRWLATLLHRGIHSSNDATSNSASPRSHSKGTTDSFDAESVEMENQIVLEVLEIGRGHLVVSRDEEVLVSPRRVETEMVAPR</sequence>
<feature type="transmembrane region" description="Helical" evidence="2">
    <location>
        <begin position="309"/>
        <end position="329"/>
    </location>
</feature>
<accession>A0A6A4I317</accession>
<feature type="transmembrane region" description="Helical" evidence="2">
    <location>
        <begin position="83"/>
        <end position="103"/>
    </location>
</feature>
<dbReference type="AlphaFoldDB" id="A0A6A4I317"/>
<gene>
    <name evidence="3" type="ORF">BT96DRAFT_990208</name>
</gene>
<feature type="compositionally biased region" description="Polar residues" evidence="1">
    <location>
        <begin position="362"/>
        <end position="381"/>
    </location>
</feature>
<dbReference type="EMBL" id="ML769424">
    <property type="protein sequence ID" value="KAE9403547.1"/>
    <property type="molecule type" value="Genomic_DNA"/>
</dbReference>
<feature type="region of interest" description="Disordered" evidence="1">
    <location>
        <begin position="362"/>
        <end position="382"/>
    </location>
</feature>
<feature type="transmembrane region" description="Helical" evidence="2">
    <location>
        <begin position="206"/>
        <end position="232"/>
    </location>
</feature>
<feature type="transmembrane region" description="Helical" evidence="2">
    <location>
        <begin position="123"/>
        <end position="147"/>
    </location>
</feature>
<protein>
    <recommendedName>
        <fullName evidence="5">G-protein coupled receptors family 1 profile domain-containing protein</fullName>
    </recommendedName>
</protein>
<keyword evidence="2" id="KW-1133">Transmembrane helix</keyword>
<keyword evidence="2" id="KW-0812">Transmembrane</keyword>
<keyword evidence="2" id="KW-0472">Membrane</keyword>
<evidence type="ECO:0000313" key="3">
    <source>
        <dbReference type="EMBL" id="KAE9403547.1"/>
    </source>
</evidence>
<feature type="transmembrane region" description="Helical" evidence="2">
    <location>
        <begin position="159"/>
        <end position="186"/>
    </location>
</feature>
<reference evidence="3" key="1">
    <citation type="journal article" date="2019" name="Environ. Microbiol.">
        <title>Fungal ecological strategies reflected in gene transcription - a case study of two litter decomposers.</title>
        <authorList>
            <person name="Barbi F."/>
            <person name="Kohler A."/>
            <person name="Barry K."/>
            <person name="Baskaran P."/>
            <person name="Daum C."/>
            <person name="Fauchery L."/>
            <person name="Ihrmark K."/>
            <person name="Kuo A."/>
            <person name="LaButti K."/>
            <person name="Lipzen A."/>
            <person name="Morin E."/>
            <person name="Grigoriev I.V."/>
            <person name="Henrissat B."/>
            <person name="Lindahl B."/>
            <person name="Martin F."/>
        </authorList>
    </citation>
    <scope>NUCLEOTIDE SEQUENCE</scope>
    <source>
        <strain evidence="3">JB14</strain>
    </source>
</reference>
<evidence type="ECO:0000313" key="4">
    <source>
        <dbReference type="Proteomes" id="UP000799118"/>
    </source>
</evidence>
<feature type="transmembrane region" description="Helical" evidence="2">
    <location>
        <begin position="28"/>
        <end position="48"/>
    </location>
</feature>
<feature type="transmembrane region" description="Helical" evidence="2">
    <location>
        <begin position="273"/>
        <end position="297"/>
    </location>
</feature>
<organism evidence="3 4">
    <name type="scientific">Gymnopus androsaceus JB14</name>
    <dbReference type="NCBI Taxonomy" id="1447944"/>
    <lineage>
        <taxon>Eukaryota</taxon>
        <taxon>Fungi</taxon>
        <taxon>Dikarya</taxon>
        <taxon>Basidiomycota</taxon>
        <taxon>Agaricomycotina</taxon>
        <taxon>Agaricomycetes</taxon>
        <taxon>Agaricomycetidae</taxon>
        <taxon>Agaricales</taxon>
        <taxon>Marasmiineae</taxon>
        <taxon>Omphalotaceae</taxon>
        <taxon>Gymnopus</taxon>
    </lineage>
</organism>
<dbReference type="OrthoDB" id="2988301at2759"/>
<evidence type="ECO:0008006" key="5">
    <source>
        <dbReference type="Google" id="ProtNLM"/>
    </source>
</evidence>
<proteinExistence type="predicted"/>